<dbReference type="EMBL" id="QQXK01000015">
    <property type="protein sequence ID" value="RII42169.1"/>
    <property type="molecule type" value="Genomic_DNA"/>
</dbReference>
<dbReference type="PROSITE" id="PS00674">
    <property type="entry name" value="AAA"/>
    <property type="match status" value="1"/>
</dbReference>
<dbReference type="Pfam" id="PF00004">
    <property type="entry name" value="AAA"/>
    <property type="match status" value="1"/>
</dbReference>
<dbReference type="SUPFAM" id="SSF52540">
    <property type="entry name" value="P-loop containing nucleoside triphosphate hydrolases"/>
    <property type="match status" value="1"/>
</dbReference>
<dbReference type="HAMAP" id="MF_02112">
    <property type="entry name" value="ARC_ATPase"/>
    <property type="match status" value="1"/>
</dbReference>
<dbReference type="FunFam" id="3.40.50.300:FF:001025">
    <property type="entry name" value="ATPase family, AAA domain-containing 2B"/>
    <property type="match status" value="1"/>
</dbReference>
<keyword evidence="8" id="KW-0647">Proteasome</keyword>
<accession>A0A399JD40</accession>
<keyword evidence="2 4" id="KW-0067">ATP-binding</keyword>
<name>A0A399JD40_9MICC</name>
<evidence type="ECO:0000256" key="3">
    <source>
        <dbReference type="ARBA" id="ARBA00023054"/>
    </source>
</evidence>
<comment type="subunit">
    <text evidence="4">Homohexamer. Assembles into a hexameric ring structure.</text>
</comment>
<evidence type="ECO:0000256" key="2">
    <source>
        <dbReference type="ARBA" id="ARBA00022840"/>
    </source>
</evidence>
<dbReference type="InterPro" id="IPR027417">
    <property type="entry name" value="P-loop_NTPase"/>
</dbReference>
<evidence type="ECO:0000256" key="4">
    <source>
        <dbReference type="HAMAP-Rule" id="MF_02112"/>
    </source>
</evidence>
<dbReference type="PANTHER" id="PTHR23077">
    <property type="entry name" value="AAA-FAMILY ATPASE"/>
    <property type="match status" value="1"/>
</dbReference>
<proteinExistence type="inferred from homology"/>
<comment type="similarity">
    <text evidence="4 5">Belongs to the AAA ATPase family.</text>
</comment>
<dbReference type="GO" id="GO:0000502">
    <property type="term" value="C:proteasome complex"/>
    <property type="evidence" value="ECO:0007669"/>
    <property type="project" value="UniProtKB-KW"/>
</dbReference>
<evidence type="ECO:0000256" key="5">
    <source>
        <dbReference type="RuleBase" id="RU003651"/>
    </source>
</evidence>
<dbReference type="Proteomes" id="UP000265419">
    <property type="component" value="Unassembled WGS sequence"/>
</dbReference>
<dbReference type="Gene3D" id="3.40.50.300">
    <property type="entry name" value="P-loop containing nucleotide triphosphate hydrolases"/>
    <property type="match status" value="1"/>
</dbReference>
<protein>
    <recommendedName>
        <fullName evidence="4">AAA ATPase forming ring-shaped complexes</fullName>
        <shortName evidence="4">ARC</shortName>
    </recommendedName>
</protein>
<dbReference type="InterPro" id="IPR012340">
    <property type="entry name" value="NA-bd_OB-fold"/>
</dbReference>
<dbReference type="InterPro" id="IPR050168">
    <property type="entry name" value="AAA_ATPase_domain"/>
</dbReference>
<dbReference type="GO" id="GO:0010498">
    <property type="term" value="P:proteasomal protein catabolic process"/>
    <property type="evidence" value="ECO:0007669"/>
    <property type="project" value="InterPro"/>
</dbReference>
<dbReference type="Pfam" id="PF16450">
    <property type="entry name" value="Prot_ATP_ID_OB_C"/>
    <property type="match status" value="1"/>
</dbReference>
<gene>
    <name evidence="4 8" type="primary">arc</name>
    <name evidence="8" type="ORF">DWB68_08870</name>
</gene>
<evidence type="ECO:0000259" key="7">
    <source>
        <dbReference type="SMART" id="SM00382"/>
    </source>
</evidence>
<keyword evidence="1 4" id="KW-0547">Nucleotide-binding</keyword>
<dbReference type="Pfam" id="PF17758">
    <property type="entry name" value="Prot_ATP_ID_OB_N"/>
    <property type="match status" value="1"/>
</dbReference>
<feature type="coiled-coil region" evidence="4">
    <location>
        <begin position="40"/>
        <end position="71"/>
    </location>
</feature>
<sequence length="554" mass="59629">MRHEPQASGGAPMSTPAAQDGLRTELSDARKRALELSGKLQEVSTQNSRLVDALQRAREKMEGMRQALEHDGDLPFGHGVVVRVHRGGTAAPGTSIKSADVRSVDIAHGGRRVRTSVSPLVDFAGLRPGTEVLLNEALVVVALLPQQGTGELMTVKEVLPGERLLVSGPADDQRVVVLGGELTATPPRPGELVLVEQRSMVATQVVRPQGYSALELEHVPDTRYTDIGGLGPQIEAIRDAVELPFLHSELFAEHQLRAPRGVLLYGPPGCGKTLIAQAVAHSLSEEAGTRGYFLNIKGPELLDKYVGETERQIRLIFDRARDKAAAGHPVVIFFDEMDALFRTRGTGVSSDVETTIVPQLLAEIDGVEKLENVLVIGATNREDMLDPALLRPGRLDVKVRIRRPDREGSSQVLSLYLNESVPLAAAELEHYGSAAGAATGLCEVAVEEIFHRDSMTAMLELTDEDGTVTVLHRGDLVSGASLRNIVDRAKRAAIKRVLAGGERGLDAELVRHAVQDEFAELGQMPASGDPEEWARVSGRRGARLVKVRSLAAGA</sequence>
<organism evidence="8 9">
    <name type="scientific">Galactobacter valiniphilus</name>
    <dbReference type="NCBI Taxonomy" id="2676122"/>
    <lineage>
        <taxon>Bacteria</taxon>
        <taxon>Bacillati</taxon>
        <taxon>Actinomycetota</taxon>
        <taxon>Actinomycetes</taxon>
        <taxon>Micrococcales</taxon>
        <taxon>Micrococcaceae</taxon>
        <taxon>Galactobacter</taxon>
    </lineage>
</organism>
<comment type="caution">
    <text evidence="8">The sequence shown here is derived from an EMBL/GenBank/DDBJ whole genome shotgun (WGS) entry which is preliminary data.</text>
</comment>
<dbReference type="GO" id="GO:0005524">
    <property type="term" value="F:ATP binding"/>
    <property type="evidence" value="ECO:0007669"/>
    <property type="project" value="UniProtKB-UniRule"/>
</dbReference>
<feature type="binding site" evidence="4">
    <location>
        <begin position="269"/>
        <end position="274"/>
    </location>
    <ligand>
        <name>ATP</name>
        <dbReference type="ChEBI" id="CHEBI:30616"/>
    </ligand>
</feature>
<feature type="region of interest" description="Disordered" evidence="6">
    <location>
        <begin position="1"/>
        <end position="25"/>
    </location>
</feature>
<dbReference type="Gene3D" id="2.40.50.140">
    <property type="entry name" value="Nucleic acid-binding proteins"/>
    <property type="match status" value="2"/>
</dbReference>
<evidence type="ECO:0000256" key="6">
    <source>
        <dbReference type="SAM" id="MobiDB-lite"/>
    </source>
</evidence>
<evidence type="ECO:0000256" key="1">
    <source>
        <dbReference type="ARBA" id="ARBA00022741"/>
    </source>
</evidence>
<dbReference type="GO" id="GO:0016887">
    <property type="term" value="F:ATP hydrolysis activity"/>
    <property type="evidence" value="ECO:0007669"/>
    <property type="project" value="UniProtKB-UniRule"/>
</dbReference>
<feature type="domain" description="AAA+ ATPase" evidence="7">
    <location>
        <begin position="258"/>
        <end position="405"/>
    </location>
</feature>
<evidence type="ECO:0000313" key="8">
    <source>
        <dbReference type="EMBL" id="RII42169.1"/>
    </source>
</evidence>
<dbReference type="PANTHER" id="PTHR23077:SF144">
    <property type="entry name" value="PROTEASOME-ASSOCIATED ATPASE"/>
    <property type="match status" value="1"/>
</dbReference>
<dbReference type="AlphaFoldDB" id="A0A399JD40"/>
<dbReference type="InterPro" id="IPR003593">
    <property type="entry name" value="AAA+_ATPase"/>
</dbReference>
<keyword evidence="3 4" id="KW-0175">Coiled coil</keyword>
<evidence type="ECO:0000313" key="9">
    <source>
        <dbReference type="Proteomes" id="UP000265419"/>
    </source>
</evidence>
<dbReference type="NCBIfam" id="TIGR03689">
    <property type="entry name" value="pup_AAA"/>
    <property type="match status" value="1"/>
</dbReference>
<dbReference type="InterPro" id="IPR022482">
    <property type="entry name" value="Proteasome_ATPase"/>
</dbReference>
<reference evidence="8 9" key="1">
    <citation type="submission" date="2018-07" db="EMBL/GenBank/DDBJ databases">
        <title>Arthrobacter sp. nov., isolated from raw cow's milk with high bacterial count.</title>
        <authorList>
            <person name="Hahne J."/>
            <person name="Isele D."/>
            <person name="Lipski A."/>
        </authorList>
    </citation>
    <scope>NUCLEOTIDE SEQUENCE [LARGE SCALE GENOMIC DNA]</scope>
    <source>
        <strain evidence="8 9">JZ R-35</strain>
    </source>
</reference>
<dbReference type="Gene3D" id="1.10.8.60">
    <property type="match status" value="1"/>
</dbReference>
<dbReference type="InterPro" id="IPR032501">
    <property type="entry name" value="Prot_ATP_ID_OB_2nd"/>
</dbReference>
<dbReference type="InterPro" id="IPR003959">
    <property type="entry name" value="ATPase_AAA_core"/>
</dbReference>
<dbReference type="SMART" id="SM00382">
    <property type="entry name" value="AAA"/>
    <property type="match status" value="1"/>
</dbReference>
<dbReference type="GO" id="GO:0019941">
    <property type="term" value="P:modification-dependent protein catabolic process"/>
    <property type="evidence" value="ECO:0007669"/>
    <property type="project" value="InterPro"/>
</dbReference>
<dbReference type="InterPro" id="IPR041626">
    <property type="entry name" value="Prot_ATP_ID_OB_N"/>
</dbReference>
<keyword evidence="8" id="KW-0378">Hydrolase</keyword>
<keyword evidence="9" id="KW-1185">Reference proteome</keyword>
<dbReference type="InterPro" id="IPR003960">
    <property type="entry name" value="ATPase_AAA_CS"/>
</dbReference>